<dbReference type="InterPro" id="IPR011090">
    <property type="entry name" value="Integr_conj_element_PFL4709"/>
</dbReference>
<protein>
    <recommendedName>
        <fullName evidence="3">TIGR03757 family integrating conjugative element protein</fullName>
    </recommendedName>
</protein>
<evidence type="ECO:0000313" key="2">
    <source>
        <dbReference type="EMBL" id="ACY01305.1"/>
    </source>
</evidence>
<organism evidence="2">
    <name type="scientific">Erwinia pyrifoliae</name>
    <dbReference type="NCBI Taxonomy" id="79967"/>
    <lineage>
        <taxon>Bacteria</taxon>
        <taxon>Pseudomonadati</taxon>
        <taxon>Pseudomonadota</taxon>
        <taxon>Gammaproteobacteria</taxon>
        <taxon>Enterobacterales</taxon>
        <taxon>Erwiniaceae</taxon>
        <taxon>Erwinia</taxon>
    </lineage>
</organism>
<dbReference type="AlphaFoldDB" id="D0UIZ6"/>
<accession>D0UIZ6</accession>
<dbReference type="EMBL" id="DQ180962">
    <property type="protein sequence ID" value="ACY01305.1"/>
    <property type="molecule type" value="Genomic_DNA"/>
</dbReference>
<dbReference type="NCBIfam" id="TIGR03757">
    <property type="entry name" value="conj_TIGR03757"/>
    <property type="match status" value="1"/>
</dbReference>
<feature type="signal peptide" evidence="1">
    <location>
        <begin position="1"/>
        <end position="22"/>
    </location>
</feature>
<feature type="chain" id="PRO_5003017506" description="TIGR03757 family integrating conjugative element protein" evidence="1">
    <location>
        <begin position="23"/>
        <end position="138"/>
    </location>
</feature>
<keyword evidence="1" id="KW-0732">Signal</keyword>
<reference evidence="2" key="2">
    <citation type="submission" date="2005-09" db="EMBL/GenBank/DDBJ databases">
        <title>Insights into the pathogenicity island of Erwinia pyrifoliae WT3 and Japanese Erwinia Ejp617, and its relatedness with PAI of Erwinia amylovora.</title>
        <authorList>
            <person name="Thapa S.P."/>
            <person name="Cho S."/>
            <person name="Hur J.H."/>
            <person name="Lim C.K."/>
        </authorList>
    </citation>
    <scope>NUCLEOTIDE SEQUENCE</scope>
    <source>
        <strain evidence="2">WT3</strain>
    </source>
</reference>
<reference evidence="2" key="3">
    <citation type="journal article" date="2008" name="Mol. Cells">
        <title>Genetic organization of the hrp genes cluster in Erwinia pyrifoliae and characterization of HR active domains in HrpNEp protein by mutational analysis.</title>
        <authorList>
            <person name="Shrestha R."/>
            <person name="Park D.H."/>
            <person name="Cho J.M."/>
            <person name="Cho S."/>
            <person name="Wilson C."/>
            <person name="Hwang I."/>
            <person name="Hur J.H."/>
            <person name="Lim C.K."/>
        </authorList>
    </citation>
    <scope>NUCLEOTIDE SEQUENCE</scope>
    <source>
        <strain evidence="2">WT3</strain>
    </source>
</reference>
<reference evidence="2" key="4">
    <citation type="submission" date="2009-11" db="EMBL/GenBank/DDBJ databases">
        <authorList>
            <person name="Thapa S.P."/>
            <person name="Park D.H."/>
            <person name="Cho S.Y."/>
            <person name="Hur J.H."/>
            <person name="Lim C.K."/>
        </authorList>
    </citation>
    <scope>NUCLEOTIDE SEQUENCE</scope>
    <source>
        <strain evidence="2">WT3</strain>
    </source>
</reference>
<name>D0UIZ6_ERWPY</name>
<dbReference type="Pfam" id="PF07511">
    <property type="entry name" value="DUF1525"/>
    <property type="match status" value="1"/>
</dbReference>
<reference evidence="2" key="1">
    <citation type="journal article" date="2005" name="J. Gen. Plant Pathol.">
        <title>Identification of dspEF, hrpW, and hrpN loci and characterization of the hrpNEp gene in Erwinia pyrifoliae.</title>
        <authorList>
            <person name="Shrestha R."/>
            <person name="Tsuchiya K."/>
            <person name="Baek S.J."/>
            <person name="Bae H.N."/>
            <person name="Hwang I."/>
            <person name="Hur J.H."/>
            <person name="Lim C.K."/>
        </authorList>
    </citation>
    <scope>NUCLEOTIDE SEQUENCE</scope>
    <source>
        <strain evidence="2">WT3</strain>
    </source>
</reference>
<evidence type="ECO:0000256" key="1">
    <source>
        <dbReference type="SAM" id="SignalP"/>
    </source>
</evidence>
<evidence type="ECO:0008006" key="3">
    <source>
        <dbReference type="Google" id="ProtNLM"/>
    </source>
</evidence>
<sequence length="138" mass="15021">MFLMKIPVCCLAALFLSSGTLAGTVIYTDNAHPVADGLAADVTVVELDAPDRLQAQLFGELPTDPVQAERQARAVIASPLFLQRQQQLAGKYAGVTRAWSLGLEKYPAVVFDDKWVVYGTTDVAVATRQLNVWKEKAE</sequence>
<proteinExistence type="predicted"/>